<dbReference type="AlphaFoldDB" id="A0A0H2S5C1"/>
<accession>A0A0H2S5C1</accession>
<keyword evidence="2" id="KW-1185">Reference proteome</keyword>
<organism evidence="1 2">
    <name type="scientific">Schizopora paradoxa</name>
    <dbReference type="NCBI Taxonomy" id="27342"/>
    <lineage>
        <taxon>Eukaryota</taxon>
        <taxon>Fungi</taxon>
        <taxon>Dikarya</taxon>
        <taxon>Basidiomycota</taxon>
        <taxon>Agaricomycotina</taxon>
        <taxon>Agaricomycetes</taxon>
        <taxon>Hymenochaetales</taxon>
        <taxon>Schizoporaceae</taxon>
        <taxon>Schizopora</taxon>
    </lineage>
</organism>
<protein>
    <submittedName>
        <fullName evidence="1">Uncharacterized protein</fullName>
    </submittedName>
</protein>
<evidence type="ECO:0000313" key="1">
    <source>
        <dbReference type="EMBL" id="KLO19400.1"/>
    </source>
</evidence>
<evidence type="ECO:0000313" key="2">
    <source>
        <dbReference type="Proteomes" id="UP000053477"/>
    </source>
</evidence>
<proteinExistence type="predicted"/>
<dbReference type="InParanoid" id="A0A0H2S5C1"/>
<dbReference type="EMBL" id="KQ085887">
    <property type="protein sequence ID" value="KLO19400.1"/>
    <property type="molecule type" value="Genomic_DNA"/>
</dbReference>
<name>A0A0H2S5C1_9AGAM</name>
<sequence>MLTRYCHRSFHSLNLTAGLQVVQKAGTRERISAPPAFSKSVIHDERDSFLITQSSPARFAEEPPLLSQCLDIYFSSKLMNRATTGRQYEKKLHDKAHLITALQRGQQYVIQVLRIRCADGMLRKWVRLHRVVHAGHGAKSIINEIFRPCIEALYLANSTEMWRKTV</sequence>
<dbReference type="Proteomes" id="UP000053477">
    <property type="component" value="Unassembled WGS sequence"/>
</dbReference>
<reference evidence="1 2" key="1">
    <citation type="submission" date="2015-04" db="EMBL/GenBank/DDBJ databases">
        <title>Complete genome sequence of Schizopora paradoxa KUC8140, a cosmopolitan wood degrader in East Asia.</title>
        <authorList>
            <consortium name="DOE Joint Genome Institute"/>
            <person name="Min B."/>
            <person name="Park H."/>
            <person name="Jang Y."/>
            <person name="Kim J.-J."/>
            <person name="Kim K.H."/>
            <person name="Pangilinan J."/>
            <person name="Lipzen A."/>
            <person name="Riley R."/>
            <person name="Grigoriev I.V."/>
            <person name="Spatafora J.W."/>
            <person name="Choi I.-G."/>
        </authorList>
    </citation>
    <scope>NUCLEOTIDE SEQUENCE [LARGE SCALE GENOMIC DNA]</scope>
    <source>
        <strain evidence="1 2">KUC8140</strain>
    </source>
</reference>
<gene>
    <name evidence="1" type="ORF">SCHPADRAFT_75514</name>
</gene>